<feature type="compositionally biased region" description="Basic and acidic residues" evidence="1">
    <location>
        <begin position="35"/>
        <end position="48"/>
    </location>
</feature>
<feature type="region of interest" description="Disordered" evidence="1">
    <location>
        <begin position="1"/>
        <end position="125"/>
    </location>
</feature>
<evidence type="ECO:0000313" key="3">
    <source>
        <dbReference type="EMBL" id="CAK3911150.1"/>
    </source>
</evidence>
<protein>
    <submittedName>
        <fullName evidence="3">Uncharacterized protein</fullName>
    </submittedName>
</protein>
<dbReference type="EMBL" id="CAVMBE010000011">
    <property type="protein sequence ID" value="CAK3911150.1"/>
    <property type="molecule type" value="Genomic_DNA"/>
</dbReference>
<accession>A0AAI9E928</accession>
<keyword evidence="2" id="KW-1133">Transmembrane helix</keyword>
<feature type="compositionally biased region" description="Polar residues" evidence="1">
    <location>
        <begin position="176"/>
        <end position="186"/>
    </location>
</feature>
<comment type="caution">
    <text evidence="3">The sequence shown here is derived from an EMBL/GenBank/DDBJ whole genome shotgun (WGS) entry which is preliminary data.</text>
</comment>
<keyword evidence="2" id="KW-0812">Transmembrane</keyword>
<evidence type="ECO:0000256" key="2">
    <source>
        <dbReference type="SAM" id="Phobius"/>
    </source>
</evidence>
<feature type="transmembrane region" description="Helical" evidence="2">
    <location>
        <begin position="533"/>
        <end position="554"/>
    </location>
</feature>
<feature type="region of interest" description="Disordered" evidence="1">
    <location>
        <begin position="486"/>
        <end position="509"/>
    </location>
</feature>
<feature type="compositionally biased region" description="Pro residues" evidence="1">
    <location>
        <begin position="486"/>
        <end position="495"/>
    </location>
</feature>
<dbReference type="Proteomes" id="UP001296104">
    <property type="component" value="Unassembled WGS sequence"/>
</dbReference>
<feature type="compositionally biased region" description="Polar residues" evidence="1">
    <location>
        <begin position="12"/>
        <end position="28"/>
    </location>
</feature>
<organism evidence="3 4">
    <name type="scientific">Lecanosticta acicola</name>
    <dbReference type="NCBI Taxonomy" id="111012"/>
    <lineage>
        <taxon>Eukaryota</taxon>
        <taxon>Fungi</taxon>
        <taxon>Dikarya</taxon>
        <taxon>Ascomycota</taxon>
        <taxon>Pezizomycotina</taxon>
        <taxon>Dothideomycetes</taxon>
        <taxon>Dothideomycetidae</taxon>
        <taxon>Mycosphaerellales</taxon>
        <taxon>Mycosphaerellaceae</taxon>
        <taxon>Lecanosticta</taxon>
    </lineage>
</organism>
<feature type="region of interest" description="Disordered" evidence="1">
    <location>
        <begin position="252"/>
        <end position="309"/>
    </location>
</feature>
<evidence type="ECO:0000313" key="4">
    <source>
        <dbReference type="Proteomes" id="UP001296104"/>
    </source>
</evidence>
<dbReference type="AlphaFoldDB" id="A0AAI9E928"/>
<feature type="transmembrane region" description="Helical" evidence="2">
    <location>
        <begin position="575"/>
        <end position="599"/>
    </location>
</feature>
<evidence type="ECO:0000256" key="1">
    <source>
        <dbReference type="SAM" id="MobiDB-lite"/>
    </source>
</evidence>
<keyword evidence="4" id="KW-1185">Reference proteome</keyword>
<gene>
    <name evidence="3" type="ORF">LECACI_7A002618</name>
</gene>
<reference evidence="3" key="1">
    <citation type="submission" date="2023-11" db="EMBL/GenBank/DDBJ databases">
        <authorList>
            <person name="Alioto T."/>
            <person name="Alioto T."/>
            <person name="Gomez Garrido J."/>
        </authorList>
    </citation>
    <scope>NUCLEOTIDE SEQUENCE</scope>
</reference>
<keyword evidence="2" id="KW-0472">Membrane</keyword>
<feature type="region of interest" description="Disordered" evidence="1">
    <location>
        <begin position="161"/>
        <end position="202"/>
    </location>
</feature>
<sequence length="604" mass="66713">MDRDEHPDFSTIKFSNSPRRFTRITPSLGSPVRSVHPEQERSRGHMESIDSQADFGHRTADFLDVDSSDDETKILPGTALESTRRERSRSPAKRKQPPPSAQSFVSRCEPKRVSLPPDSDGYQRLDSNLNQQIPIENARRGGTPSTVTSFNGSVTELLGENEENDAPQHPRPARLPSNQTAQSTKRWTMDQEFQHRTSQSSDKLDQRLGVHAIAYDLLLRGLLTDEEVMRGHRPASPLASRLSGIRSSMLPPALRSHDPRSPKDHLFPNGGVDRNAPGTGGNGKKVQVVPPPIDTTAPQRSLPADMVRTPYPHSYDRIYRKDFDREPPSAMESPMGATESVLTLSIRKSNPNSKTRVTSLTIPASNDYSAVRTNKAGGDEKCYRAADFDDAEFFNQLRLAYRQLSSTPIRLFSARKLTRIVVSGPASRAADAGYGWLLQPRSPRILAYNGLTDTFSEEKILQHYRKPALGKSRYAFVHWAHRLAAAPPPTRPTSPPASGEEVPQPSPQSRELLHRIEQPEGLELIMSWSISRILLALTIVVVFSLAAILLWTFLGKNTPSQMPASAGFKGAGDRVGTGVLIGIVVFLIGLGMIAGWLGISWLVI</sequence>
<name>A0AAI9E928_9PEZI</name>
<proteinExistence type="predicted"/>
<feature type="compositionally biased region" description="Basic and acidic residues" evidence="1">
    <location>
        <begin position="255"/>
        <end position="266"/>
    </location>
</feature>